<sequence>MAFNIDEISRLLAKCHRRCCICHRFCGVKMETDHIEQIAEGGTDDIDNAISVCFECHAEIHSYNNKHPRGRKFRPKELAQHKKQWLEICQKRPEIFISAGWESDVGPLQALIDELEFNYGVAGLKTPNEIACLFQNKQFFRAIGSGSMSMLVEDLKDVIYDAYMTINSCNELISTANNYPLAKEYNVAVTKVQNKLKGADQKIKKALDMLNKFLIND</sequence>
<dbReference type="SUPFAM" id="SSF48695">
    <property type="entry name" value="Multiheme cytochromes"/>
    <property type="match status" value="1"/>
</dbReference>
<dbReference type="InterPro" id="IPR003615">
    <property type="entry name" value="HNH_nuc"/>
</dbReference>
<dbReference type="Pfam" id="PF01844">
    <property type="entry name" value="HNH"/>
    <property type="match status" value="1"/>
</dbReference>
<protein>
    <recommendedName>
        <fullName evidence="1">HNH nuclease domain-containing protein</fullName>
    </recommendedName>
</protein>
<dbReference type="InterPro" id="IPR002711">
    <property type="entry name" value="HNH"/>
</dbReference>
<dbReference type="SMART" id="SM00507">
    <property type="entry name" value="HNHc"/>
    <property type="match status" value="1"/>
</dbReference>
<dbReference type="InterPro" id="IPR036280">
    <property type="entry name" value="Multihaem_cyt_sf"/>
</dbReference>
<comment type="caution">
    <text evidence="2">The sequence shown here is derived from an EMBL/GenBank/DDBJ whole genome shotgun (WGS) entry which is preliminary data.</text>
</comment>
<dbReference type="GO" id="GO:0008270">
    <property type="term" value="F:zinc ion binding"/>
    <property type="evidence" value="ECO:0007669"/>
    <property type="project" value="InterPro"/>
</dbReference>
<dbReference type="AlphaFoldDB" id="A0A0F9NGR7"/>
<dbReference type="CDD" id="cd00085">
    <property type="entry name" value="HNHc"/>
    <property type="match status" value="1"/>
</dbReference>
<evidence type="ECO:0000259" key="1">
    <source>
        <dbReference type="SMART" id="SM00507"/>
    </source>
</evidence>
<proteinExistence type="predicted"/>
<accession>A0A0F9NGR7</accession>
<name>A0A0F9NGR7_9ZZZZ</name>
<dbReference type="GO" id="GO:0003676">
    <property type="term" value="F:nucleic acid binding"/>
    <property type="evidence" value="ECO:0007669"/>
    <property type="project" value="InterPro"/>
</dbReference>
<organism evidence="2">
    <name type="scientific">marine sediment metagenome</name>
    <dbReference type="NCBI Taxonomy" id="412755"/>
    <lineage>
        <taxon>unclassified sequences</taxon>
        <taxon>metagenomes</taxon>
        <taxon>ecological metagenomes</taxon>
    </lineage>
</organism>
<reference evidence="2" key="1">
    <citation type="journal article" date="2015" name="Nature">
        <title>Complex archaea that bridge the gap between prokaryotes and eukaryotes.</title>
        <authorList>
            <person name="Spang A."/>
            <person name="Saw J.H."/>
            <person name="Jorgensen S.L."/>
            <person name="Zaremba-Niedzwiedzka K."/>
            <person name="Martijn J."/>
            <person name="Lind A.E."/>
            <person name="van Eijk R."/>
            <person name="Schleper C."/>
            <person name="Guy L."/>
            <person name="Ettema T.J."/>
        </authorList>
    </citation>
    <scope>NUCLEOTIDE SEQUENCE</scope>
</reference>
<evidence type="ECO:0000313" key="2">
    <source>
        <dbReference type="EMBL" id="KKN11127.1"/>
    </source>
</evidence>
<feature type="domain" description="HNH nuclease" evidence="1">
    <location>
        <begin position="9"/>
        <end position="58"/>
    </location>
</feature>
<gene>
    <name evidence="2" type="ORF">LCGC14_1029740</name>
</gene>
<dbReference type="EMBL" id="LAZR01004171">
    <property type="protein sequence ID" value="KKN11127.1"/>
    <property type="molecule type" value="Genomic_DNA"/>
</dbReference>
<dbReference type="Gene3D" id="1.10.30.50">
    <property type="match status" value="1"/>
</dbReference>
<dbReference type="GO" id="GO:0004519">
    <property type="term" value="F:endonuclease activity"/>
    <property type="evidence" value="ECO:0007669"/>
    <property type="project" value="InterPro"/>
</dbReference>